<dbReference type="InterPro" id="IPR043502">
    <property type="entry name" value="DNA/RNA_pol_sf"/>
</dbReference>
<evidence type="ECO:0000313" key="3">
    <source>
        <dbReference type="Proteomes" id="UP000230750"/>
    </source>
</evidence>
<dbReference type="OrthoDB" id="2284295at2759"/>
<name>A0A2G8LPI1_STIJA</name>
<accession>A0A2G8LPI1</accession>
<reference evidence="2 3" key="1">
    <citation type="journal article" date="2017" name="PLoS Biol.">
        <title>The sea cucumber genome provides insights into morphological evolution and visceral regeneration.</title>
        <authorList>
            <person name="Zhang X."/>
            <person name="Sun L."/>
            <person name="Yuan J."/>
            <person name="Sun Y."/>
            <person name="Gao Y."/>
            <person name="Zhang L."/>
            <person name="Li S."/>
            <person name="Dai H."/>
            <person name="Hamel J.F."/>
            <person name="Liu C."/>
            <person name="Yu Y."/>
            <person name="Liu S."/>
            <person name="Lin W."/>
            <person name="Guo K."/>
            <person name="Jin S."/>
            <person name="Xu P."/>
            <person name="Storey K.B."/>
            <person name="Huan P."/>
            <person name="Zhang T."/>
            <person name="Zhou Y."/>
            <person name="Zhang J."/>
            <person name="Lin C."/>
            <person name="Li X."/>
            <person name="Xing L."/>
            <person name="Huo D."/>
            <person name="Sun M."/>
            <person name="Wang L."/>
            <person name="Mercier A."/>
            <person name="Li F."/>
            <person name="Yang H."/>
            <person name="Xiang J."/>
        </authorList>
    </citation>
    <scope>NUCLEOTIDE SEQUENCE [LARGE SCALE GENOMIC DNA]</scope>
    <source>
        <strain evidence="2">Shaxun</strain>
        <tissue evidence="2">Muscle</tissue>
    </source>
</reference>
<dbReference type="EMBL" id="MRZV01000017">
    <property type="protein sequence ID" value="PIK62141.1"/>
    <property type="molecule type" value="Genomic_DNA"/>
</dbReference>
<proteinExistence type="predicted"/>
<feature type="compositionally biased region" description="Basic and acidic residues" evidence="1">
    <location>
        <begin position="31"/>
        <end position="44"/>
    </location>
</feature>
<dbReference type="AlphaFoldDB" id="A0A2G8LPI1"/>
<organism evidence="2 3">
    <name type="scientific">Stichopus japonicus</name>
    <name type="common">Sea cucumber</name>
    <dbReference type="NCBI Taxonomy" id="307972"/>
    <lineage>
        <taxon>Eukaryota</taxon>
        <taxon>Metazoa</taxon>
        <taxon>Echinodermata</taxon>
        <taxon>Eleutherozoa</taxon>
        <taxon>Echinozoa</taxon>
        <taxon>Holothuroidea</taxon>
        <taxon>Aspidochirotacea</taxon>
        <taxon>Aspidochirotida</taxon>
        <taxon>Stichopodidae</taxon>
        <taxon>Apostichopus</taxon>
    </lineage>
</organism>
<comment type="caution">
    <text evidence="2">The sequence shown here is derived from an EMBL/GenBank/DDBJ whole genome shotgun (WGS) entry which is preliminary data.</text>
</comment>
<dbReference type="Proteomes" id="UP000230750">
    <property type="component" value="Unassembled WGS sequence"/>
</dbReference>
<evidence type="ECO:0000313" key="2">
    <source>
        <dbReference type="EMBL" id="PIK62141.1"/>
    </source>
</evidence>
<dbReference type="InterPro" id="IPR043128">
    <property type="entry name" value="Rev_trsase/Diguanyl_cyclase"/>
</dbReference>
<keyword evidence="3" id="KW-1185">Reference proteome</keyword>
<feature type="region of interest" description="Disordered" evidence="1">
    <location>
        <begin position="31"/>
        <end position="60"/>
    </location>
</feature>
<sequence length="217" mass="24536">MLTLPFLSEGLFGEVPMKLQEVSRRETLAKSKFGSTERVREGRGHPRGGGGFPQRAMQSRGCMKTRSWSQYMGRHQRDGNRGGGTSMTKLDSGYSSTRLLFSDWPYGCPPQKPDVGEIKILCLSGTWVACIGLTDTYLCIPMHEKHQRYLTFRYEGRDLLFKVLPFGLSTSPEGSPELREQWSPVSAKGGDVVRVPRQLTDSMTIGREYKEQREQNH</sequence>
<dbReference type="Gene3D" id="3.30.70.270">
    <property type="match status" value="1"/>
</dbReference>
<gene>
    <name evidence="2" type="ORF">BSL78_00863</name>
</gene>
<dbReference type="Gene3D" id="3.10.10.10">
    <property type="entry name" value="HIV Type 1 Reverse Transcriptase, subunit A, domain 1"/>
    <property type="match status" value="1"/>
</dbReference>
<dbReference type="SUPFAM" id="SSF56672">
    <property type="entry name" value="DNA/RNA polymerases"/>
    <property type="match status" value="1"/>
</dbReference>
<protein>
    <submittedName>
        <fullName evidence="2">Uncharacterized protein</fullName>
    </submittedName>
</protein>
<evidence type="ECO:0000256" key="1">
    <source>
        <dbReference type="SAM" id="MobiDB-lite"/>
    </source>
</evidence>